<dbReference type="PROSITE" id="PS00078">
    <property type="entry name" value="COX2"/>
    <property type="match status" value="1"/>
</dbReference>
<keyword evidence="4" id="KW-1133">Transmembrane helix</keyword>
<dbReference type="InterPro" id="IPR051403">
    <property type="entry name" value="NosZ/Cyto_c_oxidase_sub2"/>
</dbReference>
<accession>A0A0B0HCE3</accession>
<comment type="caution">
    <text evidence="6">The sequence shown here is derived from an EMBL/GenBank/DDBJ whole genome shotgun (WGS) entry which is preliminary data.</text>
</comment>
<dbReference type="InterPro" id="IPR001505">
    <property type="entry name" value="Copper_CuA"/>
</dbReference>
<dbReference type="SUPFAM" id="SSF49503">
    <property type="entry name" value="Cupredoxins"/>
    <property type="match status" value="1"/>
</dbReference>
<dbReference type="PANTHER" id="PTHR42838">
    <property type="entry name" value="CYTOCHROME C OXIDASE SUBUNIT II"/>
    <property type="match status" value="1"/>
</dbReference>
<dbReference type="AlphaFoldDB" id="A0A0B0HCE3"/>
<dbReference type="GO" id="GO:0030313">
    <property type="term" value="C:cell envelope"/>
    <property type="evidence" value="ECO:0007669"/>
    <property type="project" value="UniProtKB-SubCell"/>
</dbReference>
<dbReference type="GO" id="GO:0016020">
    <property type="term" value="C:membrane"/>
    <property type="evidence" value="ECO:0007669"/>
    <property type="project" value="InterPro"/>
</dbReference>
<dbReference type="EMBL" id="JRAA01000002">
    <property type="protein sequence ID" value="KHF25116.1"/>
    <property type="molecule type" value="Genomic_DNA"/>
</dbReference>
<proteinExistence type="predicted"/>
<dbReference type="GO" id="GO:0004129">
    <property type="term" value="F:cytochrome-c oxidase activity"/>
    <property type="evidence" value="ECO:0007669"/>
    <property type="project" value="InterPro"/>
</dbReference>
<keyword evidence="6" id="KW-0560">Oxidoreductase</keyword>
<dbReference type="InterPro" id="IPR008972">
    <property type="entry name" value="Cupredoxin"/>
</dbReference>
<protein>
    <submittedName>
        <fullName evidence="6">Ba3-type cytochrome c oxidase CydAB, subunit B</fullName>
        <ecNumber evidence="6">1.9.3.1</ecNumber>
    </submittedName>
</protein>
<keyword evidence="4" id="KW-0812">Transmembrane</keyword>
<evidence type="ECO:0000256" key="2">
    <source>
        <dbReference type="ARBA" id="ARBA00022723"/>
    </source>
</evidence>
<dbReference type="RefSeq" id="WP_230209676.1">
    <property type="nucleotide sequence ID" value="NZ_MPQA01000011.1"/>
</dbReference>
<dbReference type="GO" id="GO:0016491">
    <property type="term" value="F:oxidoreductase activity"/>
    <property type="evidence" value="ECO:0007669"/>
    <property type="project" value="UniProtKB-KW"/>
</dbReference>
<keyword evidence="4" id="KW-0472">Membrane</keyword>
<dbReference type="PATRIC" id="fig|2340.3.peg.1745"/>
<name>A0A0B0HCE3_SOVGS</name>
<dbReference type="Pfam" id="PF00116">
    <property type="entry name" value="COX2"/>
    <property type="match status" value="1"/>
</dbReference>
<feature type="domain" description="Cytochrome oxidase subunit II copper A binding" evidence="5">
    <location>
        <begin position="74"/>
        <end position="173"/>
    </location>
</feature>
<evidence type="ECO:0000259" key="5">
    <source>
        <dbReference type="PROSITE" id="PS50857"/>
    </source>
</evidence>
<dbReference type="InterPro" id="IPR002429">
    <property type="entry name" value="CcO_II-like_C"/>
</dbReference>
<organism evidence="6 7">
    <name type="scientific">Solemya velum gill symbiont</name>
    <dbReference type="NCBI Taxonomy" id="2340"/>
    <lineage>
        <taxon>Bacteria</taxon>
        <taxon>Pseudomonadati</taxon>
        <taxon>Pseudomonadota</taxon>
        <taxon>Gammaproteobacteria</taxon>
        <taxon>sulfur-oxidizing symbionts</taxon>
    </lineage>
</organism>
<dbReference type="PANTHER" id="PTHR42838:SF2">
    <property type="entry name" value="NITROUS-OXIDE REDUCTASE"/>
    <property type="match status" value="1"/>
</dbReference>
<dbReference type="EC" id="1.9.3.1" evidence="6"/>
<comment type="subcellular location">
    <subcellularLocation>
        <location evidence="1">Cell envelope</location>
    </subcellularLocation>
</comment>
<feature type="transmembrane region" description="Helical" evidence="4">
    <location>
        <begin position="20"/>
        <end position="38"/>
    </location>
</feature>
<evidence type="ECO:0000256" key="3">
    <source>
        <dbReference type="ARBA" id="ARBA00023008"/>
    </source>
</evidence>
<dbReference type="eggNOG" id="COG1622">
    <property type="taxonomic scope" value="Bacteria"/>
</dbReference>
<gene>
    <name evidence="6" type="primary">cydB</name>
    <name evidence="6" type="ORF">JV46_05330</name>
</gene>
<dbReference type="PROSITE" id="PS50857">
    <property type="entry name" value="COX2_CUA"/>
    <property type="match status" value="1"/>
</dbReference>
<dbReference type="GO" id="GO:0005507">
    <property type="term" value="F:copper ion binding"/>
    <property type="evidence" value="ECO:0007669"/>
    <property type="project" value="InterPro"/>
</dbReference>
<evidence type="ECO:0000256" key="4">
    <source>
        <dbReference type="SAM" id="Phobius"/>
    </source>
</evidence>
<keyword evidence="2" id="KW-0479">Metal-binding</keyword>
<keyword evidence="3" id="KW-0186">Copper</keyword>
<evidence type="ECO:0000256" key="1">
    <source>
        <dbReference type="ARBA" id="ARBA00004196"/>
    </source>
</evidence>
<dbReference type="STRING" id="2340.JV46_05330"/>
<reference evidence="6 7" key="1">
    <citation type="journal article" date="2014" name="BMC Genomics">
        <title>The genome of the intracellular bacterium of the coastal bivalve, Solemya velum: a blueprint for thriving in and out of symbiosis.</title>
        <authorList>
            <person name="Dmytrenko O."/>
            <person name="Russell S.L."/>
            <person name="Loo W.T."/>
            <person name="Fontanez K.M."/>
            <person name="Liao L."/>
            <person name="Roeselers G."/>
            <person name="Sharma R."/>
            <person name="Stewart F.J."/>
            <person name="Newton I.L."/>
            <person name="Woyke T."/>
            <person name="Wu D."/>
            <person name="Lang J.M."/>
            <person name="Eisen J.A."/>
            <person name="Cavanaugh C.M."/>
        </authorList>
    </citation>
    <scope>NUCLEOTIDE SEQUENCE [LARGE SCALE GENOMIC DNA]</scope>
    <source>
        <strain evidence="6 7">WH</strain>
    </source>
</reference>
<evidence type="ECO:0000313" key="6">
    <source>
        <dbReference type="EMBL" id="KHF25116.1"/>
    </source>
</evidence>
<sequence length="173" mass="19084">MMQDPLKTLCEDPLERRWVWMSLFLAVLVGFVLGLYALSSNIHPPSNVETIDSTRLHLTEEFAEDNLGVKQNEDGSLTVTMVAARYGFFPPEIEVPTDTPVKFRMASADVLHGVHAPYTNAATMIVPGYVSEFTTSFPTAGKYSFLCNEYCGLGHDSMWSRLTVVDKSAGGAK</sequence>
<dbReference type="Proteomes" id="UP000030856">
    <property type="component" value="Unassembled WGS sequence"/>
</dbReference>
<dbReference type="Gene3D" id="2.60.40.420">
    <property type="entry name" value="Cupredoxins - blue copper proteins"/>
    <property type="match status" value="1"/>
</dbReference>
<evidence type="ECO:0000313" key="7">
    <source>
        <dbReference type="Proteomes" id="UP000030856"/>
    </source>
</evidence>
<keyword evidence="7" id="KW-1185">Reference proteome</keyword>